<dbReference type="Gene3D" id="1.10.10.10">
    <property type="entry name" value="Winged helix-like DNA-binding domain superfamily/Winged helix DNA-binding domain"/>
    <property type="match status" value="1"/>
</dbReference>
<dbReference type="KEGG" id="pmet:G4Y79_14045"/>
<evidence type="ECO:0000256" key="1">
    <source>
        <dbReference type="ARBA" id="ARBA00023015"/>
    </source>
</evidence>
<reference evidence="5 6" key="1">
    <citation type="submission" date="2020-02" db="EMBL/GenBank/DDBJ databases">
        <authorList>
            <person name="Zheng R.K."/>
            <person name="Sun C.M."/>
        </authorList>
    </citation>
    <scope>NUCLEOTIDE SEQUENCE [LARGE SCALE GENOMIC DNA]</scope>
    <source>
        <strain evidence="6">rifampicinis</strain>
    </source>
</reference>
<dbReference type="Proteomes" id="UP000594468">
    <property type="component" value="Chromosome"/>
</dbReference>
<dbReference type="AlphaFoldDB" id="A0A7S8E5P1"/>
<dbReference type="PANTHER" id="PTHR42756">
    <property type="entry name" value="TRANSCRIPTIONAL REGULATOR, MARR"/>
    <property type="match status" value="1"/>
</dbReference>
<dbReference type="PROSITE" id="PS50995">
    <property type="entry name" value="HTH_MARR_2"/>
    <property type="match status" value="1"/>
</dbReference>
<dbReference type="GO" id="GO:0003677">
    <property type="term" value="F:DNA binding"/>
    <property type="evidence" value="ECO:0007669"/>
    <property type="project" value="UniProtKB-KW"/>
</dbReference>
<dbReference type="SUPFAM" id="SSF46785">
    <property type="entry name" value="Winged helix' DNA-binding domain"/>
    <property type="match status" value="1"/>
</dbReference>
<evidence type="ECO:0000256" key="3">
    <source>
        <dbReference type="ARBA" id="ARBA00023163"/>
    </source>
</evidence>
<dbReference type="InterPro" id="IPR036390">
    <property type="entry name" value="WH_DNA-bd_sf"/>
</dbReference>
<keyword evidence="3" id="KW-0804">Transcription</keyword>
<evidence type="ECO:0000256" key="2">
    <source>
        <dbReference type="ARBA" id="ARBA00023125"/>
    </source>
</evidence>
<keyword evidence="6" id="KW-1185">Reference proteome</keyword>
<name>A0A7S8E5P1_9CHLR</name>
<gene>
    <name evidence="5" type="ORF">G4Y79_14045</name>
</gene>
<dbReference type="Pfam" id="PF12802">
    <property type="entry name" value="MarR_2"/>
    <property type="match status" value="1"/>
</dbReference>
<dbReference type="SMART" id="SM00347">
    <property type="entry name" value="HTH_MARR"/>
    <property type="match status" value="1"/>
</dbReference>
<dbReference type="InterPro" id="IPR023187">
    <property type="entry name" value="Tscrpt_reg_MarR-type_CS"/>
</dbReference>
<dbReference type="RefSeq" id="WP_195168904.1">
    <property type="nucleotide sequence ID" value="NZ_CP062983.1"/>
</dbReference>
<protein>
    <submittedName>
        <fullName evidence="5">Winged helix DNA-binding protein</fullName>
    </submittedName>
</protein>
<dbReference type="PRINTS" id="PR00598">
    <property type="entry name" value="HTHMARR"/>
</dbReference>
<dbReference type="GO" id="GO:0003700">
    <property type="term" value="F:DNA-binding transcription factor activity"/>
    <property type="evidence" value="ECO:0007669"/>
    <property type="project" value="InterPro"/>
</dbReference>
<evidence type="ECO:0000259" key="4">
    <source>
        <dbReference type="PROSITE" id="PS50995"/>
    </source>
</evidence>
<dbReference type="PANTHER" id="PTHR42756:SF1">
    <property type="entry name" value="TRANSCRIPTIONAL REPRESSOR OF EMRAB OPERON"/>
    <property type="match status" value="1"/>
</dbReference>
<dbReference type="EMBL" id="CP062983">
    <property type="protein sequence ID" value="QPC80829.1"/>
    <property type="molecule type" value="Genomic_DNA"/>
</dbReference>
<dbReference type="PROSITE" id="PS01117">
    <property type="entry name" value="HTH_MARR_1"/>
    <property type="match status" value="1"/>
</dbReference>
<proteinExistence type="predicted"/>
<keyword evidence="1" id="KW-0805">Transcription regulation</keyword>
<dbReference type="InterPro" id="IPR036388">
    <property type="entry name" value="WH-like_DNA-bd_sf"/>
</dbReference>
<sequence>MDFVKIARAIGILNRTFQSYLSKALSETDLSYSDSIFLVNIGNRPGVSQEDLSHLLAIDKAAIARSVKNLEKKGYIQTERSIQDKRTKELYLTDSGKDFMQFMDKLHERWAAHVLQDINETDIESFATRIDMMGSRAKSFEE</sequence>
<dbReference type="InterPro" id="IPR000835">
    <property type="entry name" value="HTH_MarR-typ"/>
</dbReference>
<feature type="domain" description="HTH marR-type" evidence="4">
    <location>
        <begin position="1"/>
        <end position="135"/>
    </location>
</feature>
<evidence type="ECO:0000313" key="6">
    <source>
        <dbReference type="Proteomes" id="UP000594468"/>
    </source>
</evidence>
<organism evidence="5 6">
    <name type="scientific">Phototrophicus methaneseepsis</name>
    <dbReference type="NCBI Taxonomy" id="2710758"/>
    <lineage>
        <taxon>Bacteria</taxon>
        <taxon>Bacillati</taxon>
        <taxon>Chloroflexota</taxon>
        <taxon>Candidatus Thermofontia</taxon>
        <taxon>Phototrophicales</taxon>
        <taxon>Phototrophicaceae</taxon>
        <taxon>Phototrophicus</taxon>
    </lineage>
</organism>
<evidence type="ECO:0000313" key="5">
    <source>
        <dbReference type="EMBL" id="QPC80829.1"/>
    </source>
</evidence>
<accession>A0A7S8E5P1</accession>
<keyword evidence="2 5" id="KW-0238">DNA-binding</keyword>